<comment type="caution">
    <text evidence="5">The sequence shown here is derived from an EMBL/GenBank/DDBJ whole genome shotgun (WGS) entry which is preliminary data.</text>
</comment>
<sequence>MVVDPRRFGRRTLLRGAGALGAAAFTASLTGCTETGAGQGAKSGAGTAPLLTVASEQGSTLARNFNPFAASSRWAARFCVYEPLMIFNHVTGALEPWLATGFTWSQENTVLTMKLRDKVTWSDGRPFTAEDVTFTFDLLKRHKGLIGYATGAVANYVEAVRAPDAGTVEFTFKKAYTPALHDIAQQLLVPRHIWSAVADPVTHTNPDPVGTGPFTLTAFRPQMYELRRRDGYWQPIAIPGLRVPTYAGNDQINSALVSGQVDWGGLVPDPDRTFVAKDRRNNHYWWPRISDIFLFVNTTKAPFDDPAVRKALSMALDRRKMVDIAVWGKSEPANAVGIARDAYPGWIDESLTSAHAGLVTRDVAAANAALDTAGLARGAGGRRTGKDGEPASFDLVVPSGWTDFVAVAQIVTQNLAEVGVTVKLRTIGFDQWTSAVYNGRFDITLGPGERGASPFGYFRAMMSSFTRRPVGETSNLNFHRLAVPEADELLERFATVSDAAEQRKIGRGLQKLFVEVFPAVPLYEQPEWGAYSSRRFTGWPDAGAPYAPLRNSPRFPTPLLVYPKLKPVA</sequence>
<evidence type="ECO:0000259" key="4">
    <source>
        <dbReference type="Pfam" id="PF00496"/>
    </source>
</evidence>
<dbReference type="InterPro" id="IPR006311">
    <property type="entry name" value="TAT_signal"/>
</dbReference>
<dbReference type="PROSITE" id="PS51318">
    <property type="entry name" value="TAT"/>
    <property type="match status" value="1"/>
</dbReference>
<name>A0A852V1G7_9ACTN</name>
<reference evidence="5 6" key="1">
    <citation type="submission" date="2020-07" db="EMBL/GenBank/DDBJ databases">
        <title>Sequencing the genomes of 1000 actinobacteria strains.</title>
        <authorList>
            <person name="Klenk H.-P."/>
        </authorList>
    </citation>
    <scope>NUCLEOTIDE SEQUENCE [LARGE SCALE GENOMIC DNA]</scope>
    <source>
        <strain evidence="5 6">DSM 45763</strain>
    </source>
</reference>
<evidence type="ECO:0000256" key="3">
    <source>
        <dbReference type="ARBA" id="ARBA00022729"/>
    </source>
</evidence>
<dbReference type="Pfam" id="PF00496">
    <property type="entry name" value="SBP_bac_5"/>
    <property type="match status" value="1"/>
</dbReference>
<dbReference type="PROSITE" id="PS51257">
    <property type="entry name" value="PROKAR_LIPOPROTEIN"/>
    <property type="match status" value="1"/>
</dbReference>
<proteinExistence type="inferred from homology"/>
<dbReference type="EMBL" id="JACCCO010000003">
    <property type="protein sequence ID" value="NYF43717.1"/>
    <property type="molecule type" value="Genomic_DNA"/>
</dbReference>
<dbReference type="CDD" id="cd08509">
    <property type="entry name" value="PBP2_TmCBP_oligosaccharides_like"/>
    <property type="match status" value="1"/>
</dbReference>
<dbReference type="SUPFAM" id="SSF53850">
    <property type="entry name" value="Periplasmic binding protein-like II"/>
    <property type="match status" value="1"/>
</dbReference>
<dbReference type="AlphaFoldDB" id="A0A852V1G7"/>
<dbReference type="PIRSF" id="PIRSF002741">
    <property type="entry name" value="MppA"/>
    <property type="match status" value="1"/>
</dbReference>
<dbReference type="InterPro" id="IPR000914">
    <property type="entry name" value="SBP_5_dom"/>
</dbReference>
<dbReference type="GO" id="GO:0042597">
    <property type="term" value="C:periplasmic space"/>
    <property type="evidence" value="ECO:0007669"/>
    <property type="project" value="UniProtKB-ARBA"/>
</dbReference>
<dbReference type="PANTHER" id="PTHR30290">
    <property type="entry name" value="PERIPLASMIC BINDING COMPONENT OF ABC TRANSPORTER"/>
    <property type="match status" value="1"/>
</dbReference>
<evidence type="ECO:0000256" key="2">
    <source>
        <dbReference type="ARBA" id="ARBA00022448"/>
    </source>
</evidence>
<keyword evidence="2" id="KW-0813">Transport</keyword>
<dbReference type="Proteomes" id="UP000576393">
    <property type="component" value="Unassembled WGS sequence"/>
</dbReference>
<dbReference type="InterPro" id="IPR039424">
    <property type="entry name" value="SBP_5"/>
</dbReference>
<dbReference type="PANTHER" id="PTHR30290:SF9">
    <property type="entry name" value="OLIGOPEPTIDE-BINDING PROTEIN APPA"/>
    <property type="match status" value="1"/>
</dbReference>
<evidence type="ECO:0000256" key="1">
    <source>
        <dbReference type="ARBA" id="ARBA00005695"/>
    </source>
</evidence>
<gene>
    <name evidence="5" type="ORF">HDA43_005944</name>
</gene>
<dbReference type="GO" id="GO:0043190">
    <property type="term" value="C:ATP-binding cassette (ABC) transporter complex"/>
    <property type="evidence" value="ECO:0007669"/>
    <property type="project" value="InterPro"/>
</dbReference>
<protein>
    <submittedName>
        <fullName evidence="5">Peptide/nickel transport system substrate-binding protein</fullName>
    </submittedName>
</protein>
<evidence type="ECO:0000313" key="6">
    <source>
        <dbReference type="Proteomes" id="UP000576393"/>
    </source>
</evidence>
<keyword evidence="6" id="KW-1185">Reference proteome</keyword>
<feature type="domain" description="Solute-binding protein family 5" evidence="4">
    <location>
        <begin position="94"/>
        <end position="446"/>
    </location>
</feature>
<dbReference type="Gene3D" id="3.90.76.10">
    <property type="entry name" value="Dipeptide-binding Protein, Domain 1"/>
    <property type="match status" value="1"/>
</dbReference>
<dbReference type="GO" id="GO:0015833">
    <property type="term" value="P:peptide transport"/>
    <property type="evidence" value="ECO:0007669"/>
    <property type="project" value="TreeGrafter"/>
</dbReference>
<dbReference type="RefSeq" id="WP_179827388.1">
    <property type="nucleotide sequence ID" value="NZ_JACCCO010000003.1"/>
</dbReference>
<keyword evidence="3" id="KW-0732">Signal</keyword>
<dbReference type="Gene3D" id="3.40.190.10">
    <property type="entry name" value="Periplasmic binding protein-like II"/>
    <property type="match status" value="1"/>
</dbReference>
<dbReference type="Gene3D" id="3.10.105.10">
    <property type="entry name" value="Dipeptide-binding Protein, Domain 3"/>
    <property type="match status" value="1"/>
</dbReference>
<dbReference type="InterPro" id="IPR030678">
    <property type="entry name" value="Peptide/Ni-bd"/>
</dbReference>
<organism evidence="5 6">
    <name type="scientific">Streptosporangium sandarakinum</name>
    <dbReference type="NCBI Taxonomy" id="1260955"/>
    <lineage>
        <taxon>Bacteria</taxon>
        <taxon>Bacillati</taxon>
        <taxon>Actinomycetota</taxon>
        <taxon>Actinomycetes</taxon>
        <taxon>Streptosporangiales</taxon>
        <taxon>Streptosporangiaceae</taxon>
        <taxon>Streptosporangium</taxon>
    </lineage>
</organism>
<comment type="similarity">
    <text evidence="1">Belongs to the bacterial solute-binding protein 5 family.</text>
</comment>
<dbReference type="GO" id="GO:1904680">
    <property type="term" value="F:peptide transmembrane transporter activity"/>
    <property type="evidence" value="ECO:0007669"/>
    <property type="project" value="TreeGrafter"/>
</dbReference>
<evidence type="ECO:0000313" key="5">
    <source>
        <dbReference type="EMBL" id="NYF43717.1"/>
    </source>
</evidence>
<accession>A0A852V1G7</accession>